<dbReference type="InterPro" id="IPR058624">
    <property type="entry name" value="MdtA-like_HH"/>
</dbReference>
<proteinExistence type="inferred from homology"/>
<dbReference type="SUPFAM" id="SSF111369">
    <property type="entry name" value="HlyD-like secretion proteins"/>
    <property type="match status" value="1"/>
</dbReference>
<comment type="caution">
    <text evidence="7">The sequence shown here is derived from an EMBL/GenBank/DDBJ whole genome shotgun (WGS) entry which is preliminary data.</text>
</comment>
<reference evidence="7" key="1">
    <citation type="submission" date="2016-10" db="EMBL/GenBank/DDBJ databases">
        <title>Sequence of Gallionella enrichment culture.</title>
        <authorList>
            <person name="Poehlein A."/>
            <person name="Muehling M."/>
            <person name="Daniel R."/>
        </authorList>
    </citation>
    <scope>NUCLEOTIDE SEQUENCE</scope>
</reference>
<gene>
    <name evidence="7" type="primary">bepF_1</name>
    <name evidence="7" type="ORF">GALL_142560</name>
</gene>
<dbReference type="InterPro" id="IPR006143">
    <property type="entry name" value="RND_pump_MFP"/>
</dbReference>
<name>A0A1J5S684_9ZZZZ</name>
<evidence type="ECO:0000259" key="5">
    <source>
        <dbReference type="Pfam" id="PF25917"/>
    </source>
</evidence>
<comment type="similarity">
    <text evidence="1">Belongs to the membrane fusion protein (MFP) (TC 8.A.1) family.</text>
</comment>
<dbReference type="Gene3D" id="2.40.30.170">
    <property type="match status" value="1"/>
</dbReference>
<evidence type="ECO:0000313" key="7">
    <source>
        <dbReference type="EMBL" id="OIR03634.1"/>
    </source>
</evidence>
<organism evidence="7">
    <name type="scientific">mine drainage metagenome</name>
    <dbReference type="NCBI Taxonomy" id="410659"/>
    <lineage>
        <taxon>unclassified sequences</taxon>
        <taxon>metagenomes</taxon>
        <taxon>ecological metagenomes</taxon>
    </lineage>
</organism>
<feature type="coiled-coil region" evidence="2">
    <location>
        <begin position="103"/>
        <end position="168"/>
    </location>
</feature>
<evidence type="ECO:0000256" key="3">
    <source>
        <dbReference type="SAM" id="Phobius"/>
    </source>
</evidence>
<keyword evidence="3" id="KW-1133">Transmembrane helix</keyword>
<sequence>MKKSTLWIIAVTGLGVLVAALFLVKITEFKAMAAAAQAPVPPEVVTSSPVIRTEVQPTIHAVGSLAPYRGVTVTTEAAGIVSKICFEPGARVKAGDLLVQMNISVLQAQLESARAQADLARINAVRARDLYSKNTIAKADLDSAEAALEQAVANVASVQAQIDQKEIRAPFSGRLGVRLINVGQYIDRGNPIVSLQTLDPIYVNFTVPQQQLADMKVGLAVRLSVDAFPNRVFDGTITAINPEVDSVTRTVGVQATLKNADELLHPGMYATVAVLMPRKVSTLMIPATAVLYAPYGDSVFVITQKKDPKTGALEHVLEQRFIRLGAAQGDFVAVVQGLNEGDLVASTGVFKLRNGESAIIDNTLLPKFSLDPKPSNS</sequence>
<keyword evidence="2" id="KW-0175">Coiled coil</keyword>
<dbReference type="FunFam" id="2.40.30.170:FF:000010">
    <property type="entry name" value="Efflux RND transporter periplasmic adaptor subunit"/>
    <property type="match status" value="1"/>
</dbReference>
<dbReference type="InterPro" id="IPR058792">
    <property type="entry name" value="Beta-barrel_RND_2"/>
</dbReference>
<dbReference type="Pfam" id="PF25954">
    <property type="entry name" value="Beta-barrel_RND_2"/>
    <property type="match status" value="1"/>
</dbReference>
<feature type="domain" description="Multidrug resistance protein MdtA-like barrel-sandwich hybrid" evidence="5">
    <location>
        <begin position="70"/>
        <end position="191"/>
    </location>
</feature>
<feature type="domain" description="CusB-like beta-barrel" evidence="6">
    <location>
        <begin position="201"/>
        <end position="274"/>
    </location>
</feature>
<evidence type="ECO:0000256" key="1">
    <source>
        <dbReference type="ARBA" id="ARBA00009477"/>
    </source>
</evidence>
<accession>A0A1J5S684</accession>
<evidence type="ECO:0000259" key="4">
    <source>
        <dbReference type="Pfam" id="PF25876"/>
    </source>
</evidence>
<keyword evidence="3" id="KW-0472">Membrane</keyword>
<feature type="transmembrane region" description="Helical" evidence="3">
    <location>
        <begin position="6"/>
        <end position="24"/>
    </location>
</feature>
<keyword evidence="3" id="KW-0812">Transmembrane</keyword>
<dbReference type="Gene3D" id="2.40.50.100">
    <property type="match status" value="1"/>
</dbReference>
<dbReference type="PANTHER" id="PTHR30469">
    <property type="entry name" value="MULTIDRUG RESISTANCE PROTEIN MDTA"/>
    <property type="match status" value="1"/>
</dbReference>
<dbReference type="EMBL" id="MLJW01000064">
    <property type="protein sequence ID" value="OIR03634.1"/>
    <property type="molecule type" value="Genomic_DNA"/>
</dbReference>
<dbReference type="NCBIfam" id="TIGR01730">
    <property type="entry name" value="RND_mfp"/>
    <property type="match status" value="1"/>
</dbReference>
<dbReference type="PANTHER" id="PTHR30469:SF11">
    <property type="entry name" value="BLL4320 PROTEIN"/>
    <property type="match status" value="1"/>
</dbReference>
<dbReference type="InterPro" id="IPR058625">
    <property type="entry name" value="MdtA-like_BSH"/>
</dbReference>
<protein>
    <submittedName>
        <fullName evidence="7">Efflux pump periplasmic linker BepF</fullName>
    </submittedName>
</protein>
<dbReference type="Gene3D" id="1.10.287.470">
    <property type="entry name" value="Helix hairpin bin"/>
    <property type="match status" value="1"/>
</dbReference>
<dbReference type="Pfam" id="PF25876">
    <property type="entry name" value="HH_MFP_RND"/>
    <property type="match status" value="1"/>
</dbReference>
<dbReference type="GO" id="GO:1990281">
    <property type="term" value="C:efflux pump complex"/>
    <property type="evidence" value="ECO:0007669"/>
    <property type="project" value="TreeGrafter"/>
</dbReference>
<evidence type="ECO:0000259" key="6">
    <source>
        <dbReference type="Pfam" id="PF25954"/>
    </source>
</evidence>
<dbReference type="GO" id="GO:0015562">
    <property type="term" value="F:efflux transmembrane transporter activity"/>
    <property type="evidence" value="ECO:0007669"/>
    <property type="project" value="TreeGrafter"/>
</dbReference>
<dbReference type="Gene3D" id="2.40.420.20">
    <property type="match status" value="1"/>
</dbReference>
<dbReference type="AlphaFoldDB" id="A0A1J5S684"/>
<dbReference type="Pfam" id="PF25917">
    <property type="entry name" value="BSH_RND"/>
    <property type="match status" value="1"/>
</dbReference>
<feature type="domain" description="Multidrug resistance protein MdtA-like alpha-helical hairpin" evidence="4">
    <location>
        <begin position="105"/>
        <end position="164"/>
    </location>
</feature>
<evidence type="ECO:0000256" key="2">
    <source>
        <dbReference type="SAM" id="Coils"/>
    </source>
</evidence>